<evidence type="ECO:0000313" key="1">
    <source>
        <dbReference type="EMBL" id="RXH80182.1"/>
    </source>
</evidence>
<dbReference type="STRING" id="3750.A0A498IDG9"/>
<sequence length="75" mass="7728">MTDLKTAVKTAGDLTQMQVQVKLTGTQFGVAPPKVPMPSNLTLANDGFVCPAAAMQGSKAASGALELMGHGKRNK</sequence>
<evidence type="ECO:0000313" key="2">
    <source>
        <dbReference type="Proteomes" id="UP000290289"/>
    </source>
</evidence>
<accession>A0A498IDG9</accession>
<dbReference type="EMBL" id="RDQH01000339">
    <property type="protein sequence ID" value="RXH80182.1"/>
    <property type="molecule type" value="Genomic_DNA"/>
</dbReference>
<comment type="caution">
    <text evidence="1">The sequence shown here is derived from an EMBL/GenBank/DDBJ whole genome shotgun (WGS) entry which is preliminary data.</text>
</comment>
<dbReference type="Proteomes" id="UP000290289">
    <property type="component" value="Chromosome 13"/>
</dbReference>
<protein>
    <submittedName>
        <fullName evidence="1">Uncharacterized protein</fullName>
    </submittedName>
</protein>
<dbReference type="PANTHER" id="PTHR31052">
    <property type="entry name" value="COBRA-LIKE PROTEIN 7"/>
    <property type="match status" value="1"/>
</dbReference>
<keyword evidence="2" id="KW-1185">Reference proteome</keyword>
<dbReference type="PANTHER" id="PTHR31052:SF3">
    <property type="entry name" value="COBRA-LIKE PROTEIN 7"/>
    <property type="match status" value="1"/>
</dbReference>
<name>A0A498IDG9_MALDO</name>
<proteinExistence type="predicted"/>
<gene>
    <name evidence="1" type="ORF">DVH24_041329</name>
</gene>
<dbReference type="AlphaFoldDB" id="A0A498IDG9"/>
<reference evidence="1 2" key="1">
    <citation type="submission" date="2018-10" db="EMBL/GenBank/DDBJ databases">
        <title>A high-quality apple genome assembly.</title>
        <authorList>
            <person name="Hu J."/>
        </authorList>
    </citation>
    <scope>NUCLEOTIDE SEQUENCE [LARGE SCALE GENOMIC DNA]</scope>
    <source>
        <strain evidence="2">cv. HFTH1</strain>
        <tissue evidence="1">Young leaf</tissue>
    </source>
</reference>
<organism evidence="1 2">
    <name type="scientific">Malus domestica</name>
    <name type="common">Apple</name>
    <name type="synonym">Pyrus malus</name>
    <dbReference type="NCBI Taxonomy" id="3750"/>
    <lineage>
        <taxon>Eukaryota</taxon>
        <taxon>Viridiplantae</taxon>
        <taxon>Streptophyta</taxon>
        <taxon>Embryophyta</taxon>
        <taxon>Tracheophyta</taxon>
        <taxon>Spermatophyta</taxon>
        <taxon>Magnoliopsida</taxon>
        <taxon>eudicotyledons</taxon>
        <taxon>Gunneridae</taxon>
        <taxon>Pentapetalae</taxon>
        <taxon>rosids</taxon>
        <taxon>fabids</taxon>
        <taxon>Rosales</taxon>
        <taxon>Rosaceae</taxon>
        <taxon>Amygdaloideae</taxon>
        <taxon>Maleae</taxon>
        <taxon>Malus</taxon>
    </lineage>
</organism>